<dbReference type="GO" id="GO:0005886">
    <property type="term" value="C:plasma membrane"/>
    <property type="evidence" value="ECO:0007669"/>
    <property type="project" value="TreeGrafter"/>
</dbReference>
<comment type="caution">
    <text evidence="8">The sequence shown here is derived from an EMBL/GenBank/DDBJ whole genome shotgun (WGS) entry which is preliminary data.</text>
</comment>
<evidence type="ECO:0000256" key="6">
    <source>
        <dbReference type="SAM" id="Phobius"/>
    </source>
</evidence>
<feature type="non-terminal residue" evidence="8">
    <location>
        <position position="518"/>
    </location>
</feature>
<dbReference type="PANTHER" id="PTHR11640">
    <property type="entry name" value="NEPHRIN"/>
    <property type="match status" value="1"/>
</dbReference>
<feature type="domain" description="Ig-like" evidence="7">
    <location>
        <begin position="119"/>
        <end position="201"/>
    </location>
</feature>
<dbReference type="InterPro" id="IPR003598">
    <property type="entry name" value="Ig_sub2"/>
</dbReference>
<keyword evidence="9" id="KW-1185">Reference proteome</keyword>
<dbReference type="GO" id="GO:0005911">
    <property type="term" value="C:cell-cell junction"/>
    <property type="evidence" value="ECO:0007669"/>
    <property type="project" value="TreeGrafter"/>
</dbReference>
<evidence type="ECO:0000313" key="9">
    <source>
        <dbReference type="Proteomes" id="UP000192247"/>
    </source>
</evidence>
<feature type="transmembrane region" description="Helical" evidence="6">
    <location>
        <begin position="496"/>
        <end position="515"/>
    </location>
</feature>
<evidence type="ECO:0000256" key="3">
    <source>
        <dbReference type="ARBA" id="ARBA00023157"/>
    </source>
</evidence>
<keyword evidence="4" id="KW-0325">Glycoprotein</keyword>
<feature type="domain" description="Ig-like" evidence="7">
    <location>
        <begin position="286"/>
        <end position="349"/>
    </location>
</feature>
<feature type="domain" description="Ig-like" evidence="7">
    <location>
        <begin position="353"/>
        <end position="446"/>
    </location>
</feature>
<dbReference type="GO" id="GO:0098609">
    <property type="term" value="P:cell-cell adhesion"/>
    <property type="evidence" value="ECO:0007669"/>
    <property type="project" value="TreeGrafter"/>
</dbReference>
<feature type="transmembrane region" description="Helical" evidence="6">
    <location>
        <begin position="453"/>
        <end position="480"/>
    </location>
</feature>
<dbReference type="InterPro" id="IPR013783">
    <property type="entry name" value="Ig-like_fold"/>
</dbReference>
<dbReference type="STRING" id="418985.A0A1V9XJ08"/>
<dbReference type="PROSITE" id="PS50835">
    <property type="entry name" value="IG_LIKE"/>
    <property type="match status" value="3"/>
</dbReference>
<dbReference type="Proteomes" id="UP000192247">
    <property type="component" value="Unassembled WGS sequence"/>
</dbReference>
<dbReference type="InterPro" id="IPR036179">
    <property type="entry name" value="Ig-like_dom_sf"/>
</dbReference>
<keyword evidence="2 6" id="KW-0472">Membrane</keyword>
<keyword evidence="5" id="KW-0393">Immunoglobulin domain</keyword>
<accession>A0A1V9XJ08</accession>
<proteinExistence type="predicted"/>
<dbReference type="InterPro" id="IPR051275">
    <property type="entry name" value="Cell_adhesion_signaling"/>
</dbReference>
<dbReference type="Pfam" id="PF13927">
    <property type="entry name" value="Ig_3"/>
    <property type="match status" value="3"/>
</dbReference>
<name>A0A1V9XJ08_9ACAR</name>
<sequence length="518" mass="58256">MCTLTHDGRVIPSKRSVSQVSQEYQAEPRLSISSLHATTAKQRSAFNSTCGVHLSEQCGQLDRRELDQRELDQRELDREKRKSSHSNAATRSGVVVVVVVVVVVSWCVSIALVNVADPPAISLAVENEKVQEGDTVRFVCSAQANPSELTYRWFRNDEPIKMSDNQNVLVLERVSRRMNGETITCEVHNAIGISKSTQTLNVYYEPQFKGELAVVAAEIGGYYYYYYYYYYYIRSLVLRGQRIADIASTSDWTPLRSVYGGLGRCLMACTCADLYNGRVGLPRTEVTLTCEVDSNPRSDIVWLREGSVQVLGKQSTFVIHDMEPADAGKYICRASVPGFKEIMNEITVYVKGPPRISSPQLQYGMEGQEVHVECLIVSVPPAGRVQWEKDGLLLDIDNNHGIEMIKEPLTNGERNLLVIHHASDDDFGEYNCSAWNAFGEDSMLISVRRHRNVATFVVMLGATSGAVVIVLLSIMIIFCVRRRPTQLKGRCRGRRWWWWPLVVVSFGFCPLFTVHPPP</sequence>
<dbReference type="CDD" id="cd00096">
    <property type="entry name" value="Ig"/>
    <property type="match status" value="1"/>
</dbReference>
<comment type="subcellular location">
    <subcellularLocation>
        <location evidence="1">Membrane</location>
        <topology evidence="1">Single-pass type I membrane protein</topology>
    </subcellularLocation>
</comment>
<dbReference type="SMART" id="SM00409">
    <property type="entry name" value="IG"/>
    <property type="match status" value="3"/>
</dbReference>
<evidence type="ECO:0000256" key="4">
    <source>
        <dbReference type="ARBA" id="ARBA00023180"/>
    </source>
</evidence>
<dbReference type="InterPro" id="IPR003599">
    <property type="entry name" value="Ig_sub"/>
</dbReference>
<keyword evidence="6" id="KW-0812">Transmembrane</keyword>
<keyword evidence="3" id="KW-1015">Disulfide bond</keyword>
<organism evidence="8 9">
    <name type="scientific">Tropilaelaps mercedesae</name>
    <dbReference type="NCBI Taxonomy" id="418985"/>
    <lineage>
        <taxon>Eukaryota</taxon>
        <taxon>Metazoa</taxon>
        <taxon>Ecdysozoa</taxon>
        <taxon>Arthropoda</taxon>
        <taxon>Chelicerata</taxon>
        <taxon>Arachnida</taxon>
        <taxon>Acari</taxon>
        <taxon>Parasitiformes</taxon>
        <taxon>Mesostigmata</taxon>
        <taxon>Gamasina</taxon>
        <taxon>Dermanyssoidea</taxon>
        <taxon>Laelapidae</taxon>
        <taxon>Tropilaelaps</taxon>
    </lineage>
</organism>
<evidence type="ECO:0000256" key="2">
    <source>
        <dbReference type="ARBA" id="ARBA00023136"/>
    </source>
</evidence>
<reference evidence="8 9" key="1">
    <citation type="journal article" date="2017" name="Gigascience">
        <title>Draft genome of the honey bee ectoparasitic mite, Tropilaelaps mercedesae, is shaped by the parasitic life history.</title>
        <authorList>
            <person name="Dong X."/>
            <person name="Armstrong S.D."/>
            <person name="Xia D."/>
            <person name="Makepeace B.L."/>
            <person name="Darby A.C."/>
            <person name="Kadowaki T."/>
        </authorList>
    </citation>
    <scope>NUCLEOTIDE SEQUENCE [LARGE SCALE GENOMIC DNA]</scope>
    <source>
        <strain evidence="8">Wuxi-XJTLU</strain>
    </source>
</reference>
<evidence type="ECO:0000256" key="5">
    <source>
        <dbReference type="ARBA" id="ARBA00023319"/>
    </source>
</evidence>
<feature type="transmembrane region" description="Helical" evidence="6">
    <location>
        <begin position="88"/>
        <end position="113"/>
    </location>
</feature>
<protein>
    <submittedName>
        <fullName evidence="8">Irregular chiasm C-roughest protein-like</fullName>
    </submittedName>
</protein>
<evidence type="ECO:0000256" key="1">
    <source>
        <dbReference type="ARBA" id="ARBA00004479"/>
    </source>
</evidence>
<evidence type="ECO:0000259" key="7">
    <source>
        <dbReference type="PROSITE" id="PS50835"/>
    </source>
</evidence>
<dbReference type="SMART" id="SM00408">
    <property type="entry name" value="IGc2"/>
    <property type="match status" value="3"/>
</dbReference>
<keyword evidence="6" id="KW-1133">Transmembrane helix</keyword>
<dbReference type="InParanoid" id="A0A1V9XJ08"/>
<dbReference type="AlphaFoldDB" id="A0A1V9XJ08"/>
<dbReference type="PANTHER" id="PTHR11640:SF31">
    <property type="entry name" value="IRREGULAR CHIASM C-ROUGHEST PROTEIN-RELATED"/>
    <property type="match status" value="1"/>
</dbReference>
<dbReference type="GO" id="GO:0050839">
    <property type="term" value="F:cell adhesion molecule binding"/>
    <property type="evidence" value="ECO:0007669"/>
    <property type="project" value="TreeGrafter"/>
</dbReference>
<dbReference type="OrthoDB" id="6413693at2759"/>
<dbReference type="SUPFAM" id="SSF48726">
    <property type="entry name" value="Immunoglobulin"/>
    <property type="match status" value="3"/>
</dbReference>
<evidence type="ECO:0000313" key="8">
    <source>
        <dbReference type="EMBL" id="OQR73436.1"/>
    </source>
</evidence>
<gene>
    <name evidence="8" type="ORF">BIW11_09732</name>
</gene>
<dbReference type="EMBL" id="MNPL01009935">
    <property type="protein sequence ID" value="OQR73436.1"/>
    <property type="molecule type" value="Genomic_DNA"/>
</dbReference>
<dbReference type="InterPro" id="IPR007110">
    <property type="entry name" value="Ig-like_dom"/>
</dbReference>
<dbReference type="Gene3D" id="2.60.40.10">
    <property type="entry name" value="Immunoglobulins"/>
    <property type="match status" value="3"/>
</dbReference>